<dbReference type="SUPFAM" id="SSF51161">
    <property type="entry name" value="Trimeric LpxA-like enzymes"/>
    <property type="match status" value="1"/>
</dbReference>
<keyword evidence="3" id="KW-0472">Membrane</keyword>
<protein>
    <submittedName>
        <fullName evidence="4">Putative colanic acid biosynthesis acetyltransferase</fullName>
    </submittedName>
</protein>
<reference evidence="4 5" key="1">
    <citation type="submission" date="2017-11" db="EMBL/GenBank/DDBJ databases">
        <title>Bradyrhizobium forestalis sp. nov., an efficient nitrogen-fixing bacterium isolated from nodules of forest legume species in the Amazon.</title>
        <authorList>
            <person name="Costa E.M."/>
            <person name="Guimaraes A."/>
            <person name="Carvalho T.S."/>
            <person name="Rodrigues T.L."/>
            <person name="Ribeiro P.R.A."/>
            <person name="Lebbe L."/>
            <person name="Willems A."/>
            <person name="Moreira F.M.S."/>
        </authorList>
    </citation>
    <scope>NUCLEOTIDE SEQUENCE [LARGE SCALE GENOMIC DNA]</scope>
    <source>
        <strain evidence="4 5">INPA54B</strain>
    </source>
</reference>
<keyword evidence="2 4" id="KW-0808">Transferase</keyword>
<evidence type="ECO:0000256" key="2">
    <source>
        <dbReference type="ARBA" id="ARBA00022679"/>
    </source>
</evidence>
<dbReference type="GO" id="GO:0005829">
    <property type="term" value="C:cytosol"/>
    <property type="evidence" value="ECO:0007669"/>
    <property type="project" value="TreeGrafter"/>
</dbReference>
<dbReference type="OrthoDB" id="9815592at2"/>
<feature type="transmembrane region" description="Helical" evidence="3">
    <location>
        <begin position="27"/>
        <end position="47"/>
    </location>
</feature>
<comment type="caution">
    <text evidence="4">The sequence shown here is derived from an EMBL/GenBank/DDBJ whole genome shotgun (WGS) entry which is preliminary data.</text>
</comment>
<accession>A0A2M8RCT2</accession>
<dbReference type="GO" id="GO:0008374">
    <property type="term" value="F:O-acyltransferase activity"/>
    <property type="evidence" value="ECO:0007669"/>
    <property type="project" value="TreeGrafter"/>
</dbReference>
<name>A0A2M8RCT2_9BRAD</name>
<dbReference type="InterPro" id="IPR051159">
    <property type="entry name" value="Hexapeptide_acetyltransf"/>
</dbReference>
<evidence type="ECO:0000313" key="5">
    <source>
        <dbReference type="Proteomes" id="UP000231194"/>
    </source>
</evidence>
<dbReference type="InterPro" id="IPR011004">
    <property type="entry name" value="Trimer_LpxA-like_sf"/>
</dbReference>
<proteinExistence type="inferred from homology"/>
<comment type="similarity">
    <text evidence="1">Belongs to the transferase hexapeptide repeat family.</text>
</comment>
<evidence type="ECO:0000313" key="4">
    <source>
        <dbReference type="EMBL" id="PJG55630.1"/>
    </source>
</evidence>
<organism evidence="4 5">
    <name type="scientific">Bradyrhizobium forestalis</name>
    <dbReference type="NCBI Taxonomy" id="1419263"/>
    <lineage>
        <taxon>Bacteria</taxon>
        <taxon>Pseudomonadati</taxon>
        <taxon>Pseudomonadota</taxon>
        <taxon>Alphaproteobacteria</taxon>
        <taxon>Hyphomicrobiales</taxon>
        <taxon>Nitrobacteraceae</taxon>
        <taxon>Bradyrhizobium</taxon>
    </lineage>
</organism>
<dbReference type="PANTHER" id="PTHR23416">
    <property type="entry name" value="SIALIC ACID SYNTHASE-RELATED"/>
    <property type="match status" value="1"/>
</dbReference>
<dbReference type="EMBL" id="PGVG01000005">
    <property type="protein sequence ID" value="PJG55630.1"/>
    <property type="molecule type" value="Genomic_DNA"/>
</dbReference>
<dbReference type="AlphaFoldDB" id="A0A2M8RCT2"/>
<dbReference type="Gene3D" id="2.160.10.10">
    <property type="entry name" value="Hexapeptide repeat proteins"/>
    <property type="match status" value="1"/>
</dbReference>
<evidence type="ECO:0000256" key="1">
    <source>
        <dbReference type="ARBA" id="ARBA00007274"/>
    </source>
</evidence>
<keyword evidence="5" id="KW-1185">Reference proteome</keyword>
<keyword evidence="3" id="KW-0812">Transmembrane</keyword>
<dbReference type="RefSeq" id="WP_100231585.1">
    <property type="nucleotide sequence ID" value="NZ_PGVG01000005.1"/>
</dbReference>
<dbReference type="CDD" id="cd05825">
    <property type="entry name" value="LbH_wcaF_like"/>
    <property type="match status" value="1"/>
</dbReference>
<dbReference type="PANTHER" id="PTHR23416:SF23">
    <property type="entry name" value="ACETYLTRANSFERASE C18B11.09C-RELATED"/>
    <property type="match status" value="1"/>
</dbReference>
<evidence type="ECO:0000256" key="3">
    <source>
        <dbReference type="SAM" id="Phobius"/>
    </source>
</evidence>
<keyword evidence="3" id="KW-1133">Transmembrane helix</keyword>
<gene>
    <name evidence="4" type="ORF">CVM73_08725</name>
</gene>
<sequence>MKSASRMNPSPKAGGATYPLRHRMERAIWNVVWLLLGIWTPTPLHAWRRMLVRLFGGRISETAKIYPGVKIWYPPNLEMHDYACLGPGVTCYCMDNITLGPFALVSQGAHLCAGTHDVDDPDFALVTKPIRVESHAWVAADAFVGPGVTVHAYAVLGARAVTMKDLEEQTIYAGNPAKRLRMRASAVEVLGRGR</sequence>
<dbReference type="Proteomes" id="UP000231194">
    <property type="component" value="Unassembled WGS sequence"/>
</dbReference>